<comment type="caution">
    <text evidence="2">The sequence shown here is derived from an EMBL/GenBank/DDBJ whole genome shotgun (WGS) entry which is preliminary data.</text>
</comment>
<evidence type="ECO:0000313" key="3">
    <source>
        <dbReference type="Proteomes" id="UP001054945"/>
    </source>
</evidence>
<feature type="region of interest" description="Disordered" evidence="1">
    <location>
        <begin position="34"/>
        <end position="118"/>
    </location>
</feature>
<evidence type="ECO:0000313" key="2">
    <source>
        <dbReference type="EMBL" id="GIY98891.1"/>
    </source>
</evidence>
<keyword evidence="3" id="KW-1185">Reference proteome</keyword>
<protein>
    <submittedName>
        <fullName evidence="2">Uncharacterized protein</fullName>
    </submittedName>
</protein>
<sequence>MQLGKCGPKACQASGFRMRKPTFPQISETKETLDYLLGKTSSSETELRRGRGKRRRPGETRPSSKEHPPNPHLNFKKCSSRKRTQSTKWDGWVFGRVKPSSSETELQKGQSQKKKKTC</sequence>
<name>A0AAV4XV08_CAEEX</name>
<dbReference type="Proteomes" id="UP001054945">
    <property type="component" value="Unassembled WGS sequence"/>
</dbReference>
<proteinExistence type="predicted"/>
<evidence type="ECO:0000256" key="1">
    <source>
        <dbReference type="SAM" id="MobiDB-lite"/>
    </source>
</evidence>
<dbReference type="AlphaFoldDB" id="A0AAV4XV08"/>
<gene>
    <name evidence="2" type="ORF">CEXT_192791</name>
</gene>
<feature type="compositionally biased region" description="Basic residues" evidence="1">
    <location>
        <begin position="74"/>
        <end position="85"/>
    </location>
</feature>
<dbReference type="EMBL" id="BPLR01018354">
    <property type="protein sequence ID" value="GIY98891.1"/>
    <property type="molecule type" value="Genomic_DNA"/>
</dbReference>
<feature type="compositionally biased region" description="Basic and acidic residues" evidence="1">
    <location>
        <begin position="57"/>
        <end position="69"/>
    </location>
</feature>
<reference evidence="2 3" key="1">
    <citation type="submission" date="2021-06" db="EMBL/GenBank/DDBJ databases">
        <title>Caerostris extrusa draft genome.</title>
        <authorList>
            <person name="Kono N."/>
            <person name="Arakawa K."/>
        </authorList>
    </citation>
    <scope>NUCLEOTIDE SEQUENCE [LARGE SCALE GENOMIC DNA]</scope>
</reference>
<accession>A0AAV4XV08</accession>
<organism evidence="2 3">
    <name type="scientific">Caerostris extrusa</name>
    <name type="common">Bark spider</name>
    <name type="synonym">Caerostris bankana</name>
    <dbReference type="NCBI Taxonomy" id="172846"/>
    <lineage>
        <taxon>Eukaryota</taxon>
        <taxon>Metazoa</taxon>
        <taxon>Ecdysozoa</taxon>
        <taxon>Arthropoda</taxon>
        <taxon>Chelicerata</taxon>
        <taxon>Arachnida</taxon>
        <taxon>Araneae</taxon>
        <taxon>Araneomorphae</taxon>
        <taxon>Entelegynae</taxon>
        <taxon>Araneoidea</taxon>
        <taxon>Araneidae</taxon>
        <taxon>Caerostris</taxon>
    </lineage>
</organism>
<feature type="compositionally biased region" description="Polar residues" evidence="1">
    <location>
        <begin position="99"/>
        <end position="110"/>
    </location>
</feature>